<dbReference type="Gene3D" id="3.30.70.330">
    <property type="match status" value="1"/>
</dbReference>
<dbReference type="AlphaFoldDB" id="A0AAD9D167"/>
<dbReference type="InterPro" id="IPR000467">
    <property type="entry name" value="G_patch_dom"/>
</dbReference>
<feature type="compositionally biased region" description="Pro residues" evidence="6">
    <location>
        <begin position="412"/>
        <end position="425"/>
    </location>
</feature>
<dbReference type="SUPFAM" id="SSF54928">
    <property type="entry name" value="RNA-binding domain, RBD"/>
    <property type="match status" value="1"/>
</dbReference>
<accession>A0AAD9D167</accession>
<proteinExistence type="predicted"/>
<gene>
    <name evidence="8" type="ORF">DB88DRAFT_489249</name>
</gene>
<feature type="compositionally biased region" description="Pro residues" evidence="6">
    <location>
        <begin position="439"/>
        <end position="450"/>
    </location>
</feature>
<evidence type="ECO:0000256" key="2">
    <source>
        <dbReference type="ARBA" id="ARBA00022664"/>
    </source>
</evidence>
<feature type="compositionally biased region" description="Basic residues" evidence="6">
    <location>
        <begin position="161"/>
        <end position="172"/>
    </location>
</feature>
<evidence type="ECO:0000256" key="5">
    <source>
        <dbReference type="ARBA" id="ARBA00023242"/>
    </source>
</evidence>
<dbReference type="GO" id="GO:0045292">
    <property type="term" value="P:mRNA cis splicing, via spliceosome"/>
    <property type="evidence" value="ECO:0007669"/>
    <property type="project" value="InterPro"/>
</dbReference>
<dbReference type="Proteomes" id="UP001182556">
    <property type="component" value="Unassembled WGS sequence"/>
</dbReference>
<dbReference type="GO" id="GO:0071011">
    <property type="term" value="C:precatalytic spliceosome"/>
    <property type="evidence" value="ECO:0007669"/>
    <property type="project" value="TreeGrafter"/>
</dbReference>
<evidence type="ECO:0000256" key="3">
    <source>
        <dbReference type="ARBA" id="ARBA00022884"/>
    </source>
</evidence>
<feature type="compositionally biased region" description="Pro residues" evidence="6">
    <location>
        <begin position="317"/>
        <end position="377"/>
    </location>
</feature>
<dbReference type="InterPro" id="IPR040052">
    <property type="entry name" value="RBM17"/>
</dbReference>
<comment type="subcellular location">
    <subcellularLocation>
        <location evidence="1">Nucleus</location>
    </subcellularLocation>
</comment>
<feature type="compositionally biased region" description="Pro residues" evidence="6">
    <location>
        <begin position="250"/>
        <end position="268"/>
    </location>
</feature>
<dbReference type="InterPro" id="IPR003954">
    <property type="entry name" value="RRM_euk-type"/>
</dbReference>
<dbReference type="SMART" id="SM00361">
    <property type="entry name" value="RRM_1"/>
    <property type="match status" value="1"/>
</dbReference>
<dbReference type="InterPro" id="IPR012677">
    <property type="entry name" value="Nucleotide-bd_a/b_plait_sf"/>
</dbReference>
<keyword evidence="9" id="KW-1185">Reference proteome</keyword>
<dbReference type="EMBL" id="JAODAN010000005">
    <property type="protein sequence ID" value="KAK1924153.1"/>
    <property type="molecule type" value="Genomic_DNA"/>
</dbReference>
<keyword evidence="2" id="KW-0507">mRNA processing</keyword>
<feature type="region of interest" description="Disordered" evidence="6">
    <location>
        <begin position="1"/>
        <end position="108"/>
    </location>
</feature>
<name>A0AAD9D167_PAPLA</name>
<dbReference type="PROSITE" id="PS50174">
    <property type="entry name" value="G_PATCH"/>
    <property type="match status" value="1"/>
</dbReference>
<sequence>MSLYGGIKFSDGEVKVQSGSTASESGSKPGSSSSNGNPSRQPIAGPSSSTSLSTALPDRVKSGPVSAALTFAPRINKPKPAASRPTTSTSANASASPTPLPPPPTGIVRSAEPVLIASAARKEESEVVYGQDGKPLARAPAMVLGTKKAGGWKNHPDDAGRKRKKKKKRKAPLMHTFDPEEQYDPNRPNDLGEYQEYRKRVREERRAKFMESRRRKLAGESSEGSSDYTDSEEEVAPRRDAPKMWAPPKQYSPPPSATPPAPAPPPPTTHSGDDAYARRLAMSQAASGDDAYARRAALSRQQRPPPPPSFRPASPSFHPPPPPGVHPPPPPSVHPPPPPPPSLHPPPPPPSEAPAPPPAPDTFQPPPPTFQPPPTFPPSSDIPGLGTYTAHPPPPRPFIPPPANLVAAAPRPSGPPAMPNFPPSFPSQVAGPSQTPAFVPAPPAPVPATPTPEQAEFARQLEEKKRALAAIAAKFSTLPGAKPAPEPFEEKEGESFAEKMMRKWGHKEGKGLGSRQEGITEALSVEHVAVQPKNPAQMSKRQLAKQKMAAANAKTSADNKKWVQHAAARGKVVNVGEETRQREEKERYGEASRVVCLVGVVGDLEEVDEDLSEEIGEECSKYGIVERVVLHMVEPQPEDPVEALRVFVVFSGMAGAWRSLKELDGRFFGGRKIRATYFDEARFDAGERDGPIL</sequence>
<feature type="compositionally biased region" description="Low complexity" evidence="6">
    <location>
        <begin position="23"/>
        <end position="57"/>
    </location>
</feature>
<evidence type="ECO:0000313" key="9">
    <source>
        <dbReference type="Proteomes" id="UP001182556"/>
    </source>
</evidence>
<dbReference type="PANTHER" id="PTHR13288">
    <property type="entry name" value="SPLICING FACTOR 45 SPF45"/>
    <property type="match status" value="1"/>
</dbReference>
<evidence type="ECO:0000259" key="7">
    <source>
        <dbReference type="PROSITE" id="PS50174"/>
    </source>
</evidence>
<protein>
    <recommendedName>
        <fullName evidence="7">G-patch domain-containing protein</fullName>
    </recommendedName>
</protein>
<reference evidence="8" key="1">
    <citation type="submission" date="2023-02" db="EMBL/GenBank/DDBJ databases">
        <title>Identification and recombinant expression of a fungal hydrolase from Papiliotrema laurentii that hydrolyzes apple cutin and clears colloidal polyester polyurethane.</title>
        <authorList>
            <consortium name="DOE Joint Genome Institute"/>
            <person name="Roman V.A."/>
            <person name="Bojanowski C."/>
            <person name="Crable B.R."/>
            <person name="Wagner D.N."/>
            <person name="Hung C.S."/>
            <person name="Nadeau L.J."/>
            <person name="Schratz L."/>
            <person name="Haridas S."/>
            <person name="Pangilinan J."/>
            <person name="Lipzen A."/>
            <person name="Na H."/>
            <person name="Yan M."/>
            <person name="Ng V."/>
            <person name="Grigoriev I.V."/>
            <person name="Spatafora J.W."/>
            <person name="Barlow D."/>
            <person name="Biffinger J."/>
            <person name="Kelley-Loughnane N."/>
            <person name="Varaljay V.A."/>
            <person name="Crookes-Goodson W.J."/>
        </authorList>
    </citation>
    <scope>NUCLEOTIDE SEQUENCE</scope>
    <source>
        <strain evidence="8">5307AH</strain>
    </source>
</reference>
<keyword evidence="5" id="KW-0539">Nucleus</keyword>
<dbReference type="Pfam" id="PF01585">
    <property type="entry name" value="G-patch"/>
    <property type="match status" value="1"/>
</dbReference>
<feature type="compositionally biased region" description="Pro residues" evidence="6">
    <location>
        <begin position="391"/>
        <end position="403"/>
    </location>
</feature>
<dbReference type="PANTHER" id="PTHR13288:SF8">
    <property type="entry name" value="SPLICING FACTOR 45"/>
    <property type="match status" value="1"/>
</dbReference>
<feature type="domain" description="G-patch" evidence="7">
    <location>
        <begin position="493"/>
        <end position="526"/>
    </location>
</feature>
<dbReference type="FunFam" id="3.30.70.330:FF:000382">
    <property type="entry name" value="G-patch domain-containing protein"/>
    <property type="match status" value="1"/>
</dbReference>
<feature type="compositionally biased region" description="Basic and acidic residues" evidence="6">
    <location>
        <begin position="195"/>
        <end position="212"/>
    </location>
</feature>
<feature type="region of interest" description="Disordered" evidence="6">
    <location>
        <begin position="144"/>
        <end position="454"/>
    </location>
</feature>
<dbReference type="InterPro" id="IPR035979">
    <property type="entry name" value="RBD_domain_sf"/>
</dbReference>
<keyword evidence="4" id="KW-0508">mRNA splicing</keyword>
<dbReference type="CDD" id="cd12374">
    <property type="entry name" value="RRM_UHM_SPF45_PUF60"/>
    <property type="match status" value="1"/>
</dbReference>
<dbReference type="GO" id="GO:0003723">
    <property type="term" value="F:RNA binding"/>
    <property type="evidence" value="ECO:0007669"/>
    <property type="project" value="UniProtKB-KW"/>
</dbReference>
<comment type="caution">
    <text evidence="8">The sequence shown here is derived from an EMBL/GenBank/DDBJ whole genome shotgun (WGS) entry which is preliminary data.</text>
</comment>
<organism evidence="8 9">
    <name type="scientific">Papiliotrema laurentii</name>
    <name type="common">Cryptococcus laurentii</name>
    <dbReference type="NCBI Taxonomy" id="5418"/>
    <lineage>
        <taxon>Eukaryota</taxon>
        <taxon>Fungi</taxon>
        <taxon>Dikarya</taxon>
        <taxon>Basidiomycota</taxon>
        <taxon>Agaricomycotina</taxon>
        <taxon>Tremellomycetes</taxon>
        <taxon>Tremellales</taxon>
        <taxon>Rhynchogastremaceae</taxon>
        <taxon>Papiliotrema</taxon>
    </lineage>
</organism>
<keyword evidence="3" id="KW-0694">RNA-binding</keyword>
<evidence type="ECO:0000256" key="6">
    <source>
        <dbReference type="SAM" id="MobiDB-lite"/>
    </source>
</evidence>
<evidence type="ECO:0000313" key="8">
    <source>
        <dbReference type="EMBL" id="KAK1924153.1"/>
    </source>
</evidence>
<feature type="compositionally biased region" description="Low complexity" evidence="6">
    <location>
        <begin position="78"/>
        <end position="97"/>
    </location>
</feature>
<dbReference type="SMART" id="SM00443">
    <property type="entry name" value="G_patch"/>
    <property type="match status" value="1"/>
</dbReference>
<evidence type="ECO:0000256" key="4">
    <source>
        <dbReference type="ARBA" id="ARBA00023187"/>
    </source>
</evidence>
<evidence type="ECO:0000256" key="1">
    <source>
        <dbReference type="ARBA" id="ARBA00004123"/>
    </source>
</evidence>